<keyword evidence="1 5" id="KW-0489">Methyltransferase</keyword>
<protein>
    <submittedName>
        <fullName evidence="5">RNA methyltransferase, TrmH family</fullName>
    </submittedName>
</protein>
<gene>
    <name evidence="5" type="ORF">SAMN05444401_1837</name>
</gene>
<evidence type="ECO:0000259" key="4">
    <source>
        <dbReference type="Pfam" id="PF22435"/>
    </source>
</evidence>
<dbReference type="GO" id="GO:0005829">
    <property type="term" value="C:cytosol"/>
    <property type="evidence" value="ECO:0007669"/>
    <property type="project" value="TreeGrafter"/>
</dbReference>
<dbReference type="SUPFAM" id="SSF55315">
    <property type="entry name" value="L30e-like"/>
    <property type="match status" value="1"/>
</dbReference>
<proteinExistence type="predicted"/>
<evidence type="ECO:0000256" key="1">
    <source>
        <dbReference type="ARBA" id="ARBA00022603"/>
    </source>
</evidence>
<evidence type="ECO:0000313" key="6">
    <source>
        <dbReference type="Proteomes" id="UP000184080"/>
    </source>
</evidence>
<dbReference type="Pfam" id="PF22435">
    <property type="entry name" value="MRM3-like_sub_bind"/>
    <property type="match status" value="1"/>
</dbReference>
<evidence type="ECO:0000259" key="3">
    <source>
        <dbReference type="Pfam" id="PF00588"/>
    </source>
</evidence>
<sequence>MREFNELKDFNLEEKQELFFTMYGNKFKALGKKSGVINRIISLNKNTKPNPEKLAVVEGIWALDLAMKYNIPIKYFLICLEKIHSIESQKLIRDYVQLAEESYIVSERVFNTLSEKENSQGVLAVCYLKPKTLDDIYVTNNSVVLILDGLEIPGNVGTIIRSADATDIDCIIINNKKTRLNHPKLIRSSMGACFKVPIVESDYEETIKWLKKNNYKIILTDTSAEKEYYELPYKGRVAIIMGSEKYGVSENWYNTDYTGVSIPMLGDCDSLNVGVASTIILYEASLKNKGIK</sequence>
<evidence type="ECO:0000313" key="5">
    <source>
        <dbReference type="EMBL" id="SHI93750.1"/>
    </source>
</evidence>
<dbReference type="InterPro" id="IPR001537">
    <property type="entry name" value="SpoU_MeTrfase"/>
</dbReference>
<keyword evidence="6" id="KW-1185">Reference proteome</keyword>
<dbReference type="InterPro" id="IPR029026">
    <property type="entry name" value="tRNA_m1G_MTases_N"/>
</dbReference>
<dbReference type="SUPFAM" id="SSF75217">
    <property type="entry name" value="alpha/beta knot"/>
    <property type="match status" value="1"/>
</dbReference>
<dbReference type="AlphaFoldDB" id="A0A1M6F7U1"/>
<dbReference type="InterPro" id="IPR029064">
    <property type="entry name" value="Ribosomal_eL30-like_sf"/>
</dbReference>
<dbReference type="EMBL" id="FQZO01000002">
    <property type="protein sequence ID" value="SHI93750.1"/>
    <property type="molecule type" value="Genomic_DNA"/>
</dbReference>
<accession>A0A1M6F7U1</accession>
<feature type="domain" description="tRNA/rRNA methyltransferase SpoU type" evidence="3">
    <location>
        <begin position="143"/>
        <end position="282"/>
    </location>
</feature>
<dbReference type="Gene3D" id="3.30.1330.30">
    <property type="match status" value="1"/>
</dbReference>
<dbReference type="InterPro" id="IPR029028">
    <property type="entry name" value="Alpha/beta_knot_MTases"/>
</dbReference>
<dbReference type="InterPro" id="IPR053888">
    <property type="entry name" value="MRM3-like_sub_bind"/>
</dbReference>
<dbReference type="InterPro" id="IPR004441">
    <property type="entry name" value="rRNA_MeTrfase_TrmH"/>
</dbReference>
<dbReference type="CDD" id="cd18104">
    <property type="entry name" value="SpoU-like_RNA-MTase"/>
    <property type="match status" value="1"/>
</dbReference>
<dbReference type="RefSeq" id="WP_073005718.1">
    <property type="nucleotide sequence ID" value="NZ_FQZO01000002.1"/>
</dbReference>
<dbReference type="GO" id="GO:0006396">
    <property type="term" value="P:RNA processing"/>
    <property type="evidence" value="ECO:0007669"/>
    <property type="project" value="InterPro"/>
</dbReference>
<keyword evidence="2 5" id="KW-0808">Transferase</keyword>
<name>A0A1M6F7U1_9CLOT</name>
<dbReference type="GO" id="GO:0008173">
    <property type="term" value="F:RNA methyltransferase activity"/>
    <property type="evidence" value="ECO:0007669"/>
    <property type="project" value="InterPro"/>
</dbReference>
<feature type="domain" description="MRM3-like substrate binding" evidence="4">
    <location>
        <begin position="50"/>
        <end position="124"/>
    </location>
</feature>
<dbReference type="Gene3D" id="3.40.1280.10">
    <property type="match status" value="1"/>
</dbReference>
<evidence type="ECO:0000256" key="2">
    <source>
        <dbReference type="ARBA" id="ARBA00022679"/>
    </source>
</evidence>
<dbReference type="STRING" id="1121298.SAMN05444401_1837"/>
<dbReference type="Proteomes" id="UP000184080">
    <property type="component" value="Unassembled WGS sequence"/>
</dbReference>
<dbReference type="GO" id="GO:0003723">
    <property type="term" value="F:RNA binding"/>
    <property type="evidence" value="ECO:0007669"/>
    <property type="project" value="InterPro"/>
</dbReference>
<dbReference type="PANTHER" id="PTHR46429:SF1">
    <property type="entry name" value="23S RRNA (GUANOSINE-2'-O-)-METHYLTRANSFERASE RLMB"/>
    <property type="match status" value="1"/>
</dbReference>
<dbReference type="PANTHER" id="PTHR46429">
    <property type="entry name" value="23S RRNA (GUANOSINE-2'-O-)-METHYLTRANSFERASE RLMB"/>
    <property type="match status" value="1"/>
</dbReference>
<organism evidence="5 6">
    <name type="scientific">Clostridium amylolyticum</name>
    <dbReference type="NCBI Taxonomy" id="1121298"/>
    <lineage>
        <taxon>Bacteria</taxon>
        <taxon>Bacillati</taxon>
        <taxon>Bacillota</taxon>
        <taxon>Clostridia</taxon>
        <taxon>Eubacteriales</taxon>
        <taxon>Clostridiaceae</taxon>
        <taxon>Clostridium</taxon>
    </lineage>
</organism>
<reference evidence="5 6" key="1">
    <citation type="submission" date="2016-11" db="EMBL/GenBank/DDBJ databases">
        <authorList>
            <person name="Jaros S."/>
            <person name="Januszkiewicz K."/>
            <person name="Wedrychowicz H."/>
        </authorList>
    </citation>
    <scope>NUCLEOTIDE SEQUENCE [LARGE SCALE GENOMIC DNA]</scope>
    <source>
        <strain evidence="5 6">DSM 21864</strain>
    </source>
</reference>
<dbReference type="Pfam" id="PF00588">
    <property type="entry name" value="SpoU_methylase"/>
    <property type="match status" value="1"/>
</dbReference>
<dbReference type="GO" id="GO:0032259">
    <property type="term" value="P:methylation"/>
    <property type="evidence" value="ECO:0007669"/>
    <property type="project" value="UniProtKB-KW"/>
</dbReference>